<reference evidence="6" key="1">
    <citation type="journal article" date="2023" name="Mol. Phylogenet. Evol.">
        <title>Genome-scale phylogeny and comparative genomics of the fungal order Sordariales.</title>
        <authorList>
            <person name="Hensen N."/>
            <person name="Bonometti L."/>
            <person name="Westerberg I."/>
            <person name="Brannstrom I.O."/>
            <person name="Guillou S."/>
            <person name="Cros-Aarteil S."/>
            <person name="Calhoun S."/>
            <person name="Haridas S."/>
            <person name="Kuo A."/>
            <person name="Mondo S."/>
            <person name="Pangilinan J."/>
            <person name="Riley R."/>
            <person name="LaButti K."/>
            <person name="Andreopoulos B."/>
            <person name="Lipzen A."/>
            <person name="Chen C."/>
            <person name="Yan M."/>
            <person name="Daum C."/>
            <person name="Ng V."/>
            <person name="Clum A."/>
            <person name="Steindorff A."/>
            <person name="Ohm R.A."/>
            <person name="Martin F."/>
            <person name="Silar P."/>
            <person name="Natvig D.O."/>
            <person name="Lalanne C."/>
            <person name="Gautier V."/>
            <person name="Ament-Velasquez S.L."/>
            <person name="Kruys A."/>
            <person name="Hutchinson M.I."/>
            <person name="Powell A.J."/>
            <person name="Barry K."/>
            <person name="Miller A.N."/>
            <person name="Grigoriev I.V."/>
            <person name="Debuchy R."/>
            <person name="Gladieux P."/>
            <person name="Hiltunen Thoren M."/>
            <person name="Johannesson H."/>
        </authorList>
    </citation>
    <scope>NUCLEOTIDE SEQUENCE</scope>
    <source>
        <strain evidence="6">SMH4131-1</strain>
    </source>
</reference>
<dbReference type="SUPFAM" id="SSF53067">
    <property type="entry name" value="Actin-like ATPase domain"/>
    <property type="match status" value="2"/>
</dbReference>
<evidence type="ECO:0000256" key="3">
    <source>
        <dbReference type="ARBA" id="ARBA00022777"/>
    </source>
</evidence>
<dbReference type="Pfam" id="PF02782">
    <property type="entry name" value="FGGY_C"/>
    <property type="match status" value="1"/>
</dbReference>
<keyword evidence="3 6" id="KW-0418">Kinase</keyword>
<comment type="similarity">
    <text evidence="1">Belongs to the FGGY kinase family.</text>
</comment>
<feature type="domain" description="Carbohydrate kinase FGGY C-terminal" evidence="5">
    <location>
        <begin position="316"/>
        <end position="527"/>
    </location>
</feature>
<dbReference type="Pfam" id="PF00370">
    <property type="entry name" value="FGGY_N"/>
    <property type="match status" value="1"/>
</dbReference>
<feature type="domain" description="Carbohydrate kinase FGGY N-terminal" evidence="4">
    <location>
        <begin position="10"/>
        <end position="189"/>
    </location>
</feature>
<dbReference type="InterPro" id="IPR006003">
    <property type="entry name" value="FGGY_RbtK-like"/>
</dbReference>
<comment type="caution">
    <text evidence="6">The sequence shown here is derived from an EMBL/GenBank/DDBJ whole genome shotgun (WGS) entry which is preliminary data.</text>
</comment>
<dbReference type="InterPro" id="IPR043129">
    <property type="entry name" value="ATPase_NBD"/>
</dbReference>
<dbReference type="InterPro" id="IPR018485">
    <property type="entry name" value="FGGY_C"/>
</dbReference>
<dbReference type="CDD" id="cd07782">
    <property type="entry name" value="ASKHA_NBD_FGGY_D-RBK"/>
    <property type="match status" value="1"/>
</dbReference>
<evidence type="ECO:0000256" key="1">
    <source>
        <dbReference type="ARBA" id="ARBA00009156"/>
    </source>
</evidence>
<gene>
    <name evidence="6" type="ORF">B0T19DRAFT_256762</name>
</gene>
<dbReference type="GO" id="GO:0005737">
    <property type="term" value="C:cytoplasm"/>
    <property type="evidence" value="ECO:0007669"/>
    <property type="project" value="TreeGrafter"/>
</dbReference>
<dbReference type="NCBIfam" id="TIGR01315">
    <property type="entry name" value="5C_CHO_kinase"/>
    <property type="match status" value="1"/>
</dbReference>
<dbReference type="AlphaFoldDB" id="A0AAE0M7R3"/>
<name>A0AAE0M7R3_9PEZI</name>
<keyword evidence="7" id="KW-1185">Reference proteome</keyword>
<dbReference type="InterPro" id="IPR018484">
    <property type="entry name" value="FGGY_N"/>
</dbReference>
<dbReference type="PANTHER" id="PTHR43435:SF4">
    <property type="entry name" value="FGGY CARBOHYDRATE KINASE DOMAIN-CONTAINING PROTEIN"/>
    <property type="match status" value="1"/>
</dbReference>
<evidence type="ECO:0000256" key="2">
    <source>
        <dbReference type="ARBA" id="ARBA00022679"/>
    </source>
</evidence>
<dbReference type="Gene3D" id="1.20.58.2240">
    <property type="match status" value="1"/>
</dbReference>
<evidence type="ECO:0000259" key="4">
    <source>
        <dbReference type="Pfam" id="PF00370"/>
    </source>
</evidence>
<dbReference type="GO" id="GO:0019150">
    <property type="term" value="F:D-ribulokinase activity"/>
    <property type="evidence" value="ECO:0007669"/>
    <property type="project" value="TreeGrafter"/>
</dbReference>
<dbReference type="EMBL" id="JAUEPO010000005">
    <property type="protein sequence ID" value="KAK3321049.1"/>
    <property type="molecule type" value="Genomic_DNA"/>
</dbReference>
<reference evidence="6" key="2">
    <citation type="submission" date="2023-06" db="EMBL/GenBank/DDBJ databases">
        <authorList>
            <consortium name="Lawrence Berkeley National Laboratory"/>
            <person name="Haridas S."/>
            <person name="Hensen N."/>
            <person name="Bonometti L."/>
            <person name="Westerberg I."/>
            <person name="Brannstrom I.O."/>
            <person name="Guillou S."/>
            <person name="Cros-Aarteil S."/>
            <person name="Calhoun S."/>
            <person name="Kuo A."/>
            <person name="Mondo S."/>
            <person name="Pangilinan J."/>
            <person name="Riley R."/>
            <person name="Labutti K."/>
            <person name="Andreopoulos B."/>
            <person name="Lipzen A."/>
            <person name="Chen C."/>
            <person name="Yanf M."/>
            <person name="Daum C."/>
            <person name="Ng V."/>
            <person name="Clum A."/>
            <person name="Steindorff A."/>
            <person name="Ohm R."/>
            <person name="Martin F."/>
            <person name="Silar P."/>
            <person name="Natvig D."/>
            <person name="Lalanne C."/>
            <person name="Gautier V."/>
            <person name="Ament-Velasquez S.L."/>
            <person name="Kruys A."/>
            <person name="Hutchinson M.I."/>
            <person name="Powell A.J."/>
            <person name="Barry K."/>
            <person name="Miller A.N."/>
            <person name="Grigoriev I.V."/>
            <person name="Debuchy R."/>
            <person name="Gladieux P."/>
            <person name="Thoren M.H."/>
            <person name="Johannesson H."/>
        </authorList>
    </citation>
    <scope>NUCLEOTIDE SEQUENCE</scope>
    <source>
        <strain evidence="6">SMH4131-1</strain>
    </source>
</reference>
<accession>A0AAE0M7R3</accession>
<evidence type="ECO:0000313" key="6">
    <source>
        <dbReference type="EMBL" id="KAK3321049.1"/>
    </source>
</evidence>
<dbReference type="GO" id="GO:0019321">
    <property type="term" value="P:pentose metabolic process"/>
    <property type="evidence" value="ECO:0007669"/>
    <property type="project" value="TreeGrafter"/>
</dbReference>
<protein>
    <submittedName>
        <fullName evidence="6">FGGY family of carbohydrate kinase</fullName>
    </submittedName>
</protein>
<sequence>MKMANAQEHYIGIDVGTGSARACIIDSSGEIKALAVQAIQLWQPESVYGGTHYEQSTTDIWNAICTCVKQVIEESKVDPSTVRGIGFDATCSLAVFTHDTDEPVPVTGPDFANDGNDRNVVLWLDHRPLAETEQINNTNHNLLRYVGGKMSPEMEIPKVLWLKNNMPAELFNRCKFYDLADALTHLATGSETRSFCSTVCKQGYVPVGVDGSVKGWQEDFYETIGLGDLAKDNFKRVGGVNGVNGSYLSAGELVGGLSENASRELGLPAGIAVGSGVIDAYAGWIGTVGAKVKLNPDLLDETIASNNVEQAFTRLASVAGTSTCHLAMSKDAVFVPGVWGPYRDVLLPGYWMAEGGQSATGELIRHMLETHAAYHTTLAEAQAAGQNIYDFLNAHLQRMATQTKAPSISHLVRHFFFYGDLWGNRSPIADPNMRGAIIGMSSDKSKDGMALLYYSTLEFIALQTRQIIETMNGQGHTITSIFMSGSQCQNEILMDLIATASGMPVMIPRYVNAAVVHGAAMLGAKAASAAKDGTTEPLWNIMDRMSKPGKVVWSRGDPAEKKLLDAKYEIFLDQCRTQQEYRKKIDDALKGSSLDADSGAN</sequence>
<evidence type="ECO:0000313" key="7">
    <source>
        <dbReference type="Proteomes" id="UP001286456"/>
    </source>
</evidence>
<proteinExistence type="inferred from homology"/>
<keyword evidence="2" id="KW-0808">Transferase</keyword>
<dbReference type="Gene3D" id="3.30.420.40">
    <property type="match status" value="1"/>
</dbReference>
<dbReference type="PANTHER" id="PTHR43435">
    <property type="entry name" value="RIBULOKINASE"/>
    <property type="match status" value="1"/>
</dbReference>
<evidence type="ECO:0000259" key="5">
    <source>
        <dbReference type="Pfam" id="PF02782"/>
    </source>
</evidence>
<organism evidence="6 7">
    <name type="scientific">Cercophora scortea</name>
    <dbReference type="NCBI Taxonomy" id="314031"/>
    <lineage>
        <taxon>Eukaryota</taxon>
        <taxon>Fungi</taxon>
        <taxon>Dikarya</taxon>
        <taxon>Ascomycota</taxon>
        <taxon>Pezizomycotina</taxon>
        <taxon>Sordariomycetes</taxon>
        <taxon>Sordariomycetidae</taxon>
        <taxon>Sordariales</taxon>
        <taxon>Lasiosphaeriaceae</taxon>
        <taxon>Cercophora</taxon>
    </lineage>
</organism>
<dbReference type="Proteomes" id="UP001286456">
    <property type="component" value="Unassembled WGS sequence"/>
</dbReference>